<name>A0AAW1KGR9_POPJA</name>
<sequence>MILDDIQSACLQNERTQHVSVDEQMIAFHGKVRMRPFVRGKPHPVGLKNFVMTTPTPTGIPLDFFIYEGRGRSTESSLVPTPENLNVGGRVVLKLTDSLPIGVSVIIFYLSR</sequence>
<protein>
    <submittedName>
        <fullName evidence="2">Transposase IS4</fullName>
    </submittedName>
</protein>
<dbReference type="InterPro" id="IPR029526">
    <property type="entry name" value="PGBD"/>
</dbReference>
<reference evidence="2 3" key="1">
    <citation type="journal article" date="2024" name="BMC Genomics">
        <title>De novo assembly and annotation of Popillia japonica's genome with initial clues to its potential as an invasive pest.</title>
        <authorList>
            <person name="Cucini C."/>
            <person name="Boschi S."/>
            <person name="Funari R."/>
            <person name="Cardaioli E."/>
            <person name="Iannotti N."/>
            <person name="Marturano G."/>
            <person name="Paoli F."/>
            <person name="Bruttini M."/>
            <person name="Carapelli A."/>
            <person name="Frati F."/>
            <person name="Nardi F."/>
        </authorList>
    </citation>
    <scope>NUCLEOTIDE SEQUENCE [LARGE SCALE GENOMIC DNA]</scope>
    <source>
        <strain evidence="2">DMR45628</strain>
    </source>
</reference>
<organism evidence="2 3">
    <name type="scientific">Popillia japonica</name>
    <name type="common">Japanese beetle</name>
    <dbReference type="NCBI Taxonomy" id="7064"/>
    <lineage>
        <taxon>Eukaryota</taxon>
        <taxon>Metazoa</taxon>
        <taxon>Ecdysozoa</taxon>
        <taxon>Arthropoda</taxon>
        <taxon>Hexapoda</taxon>
        <taxon>Insecta</taxon>
        <taxon>Pterygota</taxon>
        <taxon>Neoptera</taxon>
        <taxon>Endopterygota</taxon>
        <taxon>Coleoptera</taxon>
        <taxon>Polyphaga</taxon>
        <taxon>Scarabaeiformia</taxon>
        <taxon>Scarabaeidae</taxon>
        <taxon>Rutelinae</taxon>
        <taxon>Popillia</taxon>
    </lineage>
</organism>
<dbReference type="Proteomes" id="UP001458880">
    <property type="component" value="Unassembled WGS sequence"/>
</dbReference>
<dbReference type="Pfam" id="PF13843">
    <property type="entry name" value="DDE_Tnp_1_7"/>
    <property type="match status" value="1"/>
</dbReference>
<evidence type="ECO:0000313" key="3">
    <source>
        <dbReference type="Proteomes" id="UP001458880"/>
    </source>
</evidence>
<proteinExistence type="predicted"/>
<dbReference type="EMBL" id="JASPKY010000239">
    <property type="protein sequence ID" value="KAK9717526.1"/>
    <property type="molecule type" value="Genomic_DNA"/>
</dbReference>
<keyword evidence="3" id="KW-1185">Reference proteome</keyword>
<dbReference type="PANTHER" id="PTHR47272">
    <property type="entry name" value="DDE_TNP_1_7 DOMAIN-CONTAINING PROTEIN"/>
    <property type="match status" value="1"/>
</dbReference>
<feature type="domain" description="PiggyBac transposable element-derived protein" evidence="1">
    <location>
        <begin position="5"/>
        <end position="100"/>
    </location>
</feature>
<gene>
    <name evidence="2" type="ORF">QE152_g23682</name>
</gene>
<evidence type="ECO:0000259" key="1">
    <source>
        <dbReference type="Pfam" id="PF13843"/>
    </source>
</evidence>
<comment type="caution">
    <text evidence="2">The sequence shown here is derived from an EMBL/GenBank/DDBJ whole genome shotgun (WGS) entry which is preliminary data.</text>
</comment>
<evidence type="ECO:0000313" key="2">
    <source>
        <dbReference type="EMBL" id="KAK9717526.1"/>
    </source>
</evidence>
<dbReference type="AlphaFoldDB" id="A0AAW1KGR9"/>
<accession>A0AAW1KGR9</accession>